<dbReference type="RefSeq" id="WP_307178893.1">
    <property type="nucleotide sequence ID" value="NZ_JAUSYP010000001.1"/>
</dbReference>
<gene>
    <name evidence="3" type="ORF">QF034_007222</name>
</gene>
<evidence type="ECO:0000313" key="4">
    <source>
        <dbReference type="Proteomes" id="UP001232755"/>
    </source>
</evidence>
<name>A0ABU0R003_9ACTN</name>
<dbReference type="InterPro" id="IPR036086">
    <property type="entry name" value="ParB/Sulfiredoxin_sf"/>
</dbReference>
<dbReference type="SUPFAM" id="SSF110849">
    <property type="entry name" value="ParB/Sulfiredoxin"/>
    <property type="match status" value="1"/>
</dbReference>
<dbReference type="Proteomes" id="UP001232755">
    <property type="component" value="Unassembled WGS sequence"/>
</dbReference>
<protein>
    <recommendedName>
        <fullName evidence="2">ParB-like N-terminal domain-containing protein</fullName>
    </recommendedName>
</protein>
<dbReference type="InterPro" id="IPR003115">
    <property type="entry name" value="ParB_N"/>
</dbReference>
<proteinExistence type="predicted"/>
<sequence>MKRSQVVRRELPSAGQLDVRTAEVACERPPESETITVQIESLIPGESLRSKGVEQHHVAVLAEIDAPLPPILVDRRTMRVIDGMHRLLAALLNGRRTIEAELFDGTPEEAFLRAVKANVMHGLPLSQPDRRAAAARIMSSHPQMSDRAIARASGLGAKTVASIRRSSTAAVPQLNSRVGRDGRIRPLNGVDGRLRAVAVLTEHPEASLREVARLSGVSPATVSDVRRRLAAGESPLPSKPESAEPPETDRSGNLTQRSGSDTRNGQTYVDPVPVLAKLLRDPSLRHKEGGRQLLHLLRQNAVGVQDLMILSDAVPPHCRSLVINLAQHYRDAWQCFAEKLGEPA</sequence>
<feature type="domain" description="ParB-like N-terminal" evidence="2">
    <location>
        <begin position="35"/>
        <end position="119"/>
    </location>
</feature>
<dbReference type="EMBL" id="JAUSYP010000001">
    <property type="protein sequence ID" value="MDQ0752991.1"/>
    <property type="molecule type" value="Genomic_DNA"/>
</dbReference>
<organism evidence="3 4">
    <name type="scientific">Streptomyces africanus</name>
    <dbReference type="NCBI Taxonomy" id="231024"/>
    <lineage>
        <taxon>Bacteria</taxon>
        <taxon>Bacillati</taxon>
        <taxon>Actinomycetota</taxon>
        <taxon>Actinomycetes</taxon>
        <taxon>Kitasatosporales</taxon>
        <taxon>Streptomycetaceae</taxon>
        <taxon>Streptomyces</taxon>
    </lineage>
</organism>
<reference evidence="3 4" key="1">
    <citation type="submission" date="2023-07" db="EMBL/GenBank/DDBJ databases">
        <title>Comparative genomics of wheat-associated soil bacteria to identify genetic determinants of phenazine resistance.</title>
        <authorList>
            <person name="Mouncey N."/>
        </authorList>
    </citation>
    <scope>NUCLEOTIDE SEQUENCE [LARGE SCALE GENOMIC DNA]</scope>
    <source>
        <strain evidence="3 4">B3I12</strain>
    </source>
</reference>
<evidence type="ECO:0000259" key="2">
    <source>
        <dbReference type="SMART" id="SM00470"/>
    </source>
</evidence>
<feature type="region of interest" description="Disordered" evidence="1">
    <location>
        <begin position="228"/>
        <end position="268"/>
    </location>
</feature>
<feature type="compositionally biased region" description="Polar residues" evidence="1">
    <location>
        <begin position="251"/>
        <end position="267"/>
    </location>
</feature>
<evidence type="ECO:0000313" key="3">
    <source>
        <dbReference type="EMBL" id="MDQ0752991.1"/>
    </source>
</evidence>
<evidence type="ECO:0000256" key="1">
    <source>
        <dbReference type="SAM" id="MobiDB-lite"/>
    </source>
</evidence>
<dbReference type="SMART" id="SM00470">
    <property type="entry name" value="ParB"/>
    <property type="match status" value="1"/>
</dbReference>
<keyword evidence="4" id="KW-1185">Reference proteome</keyword>
<comment type="caution">
    <text evidence="3">The sequence shown here is derived from an EMBL/GenBank/DDBJ whole genome shotgun (WGS) entry which is preliminary data.</text>
</comment>
<accession>A0ABU0R003</accession>